<accession>A0A7J5A5D0</accession>
<evidence type="ECO:0000313" key="1">
    <source>
        <dbReference type="EMBL" id="KAB1152401.1"/>
    </source>
</evidence>
<sequence length="147" mass="15212">TLVDETCNTGTITINPTGGDGNYQFAVVTSGTAVTAGDFNTTNPVNVAAGTWDVYVRDKNGGTDFCQVMETVTIQRITDPTITTSVVQPNCNGDNGTVNVVISNGTAPFSATINSTTGPFTSNQAGLNTNNVSFTGLASDTYEVIIT</sequence>
<reference evidence="1 2" key="1">
    <citation type="submission" date="2019-09" db="EMBL/GenBank/DDBJ databases">
        <authorList>
            <person name="Cao W.R."/>
        </authorList>
    </citation>
    <scope>NUCLEOTIDE SEQUENCE [LARGE SCALE GENOMIC DNA]</scope>
    <source>
        <strain evidence="2">a4</strain>
    </source>
</reference>
<name>A0A7J5A5D0_9FLAO</name>
<dbReference type="OrthoDB" id="607469at2"/>
<proteinExistence type="predicted"/>
<feature type="non-terminal residue" evidence="1">
    <location>
        <position position="1"/>
    </location>
</feature>
<comment type="caution">
    <text evidence="1">The sequence shown here is derived from an EMBL/GenBank/DDBJ whole genome shotgun (WGS) entry which is preliminary data.</text>
</comment>
<dbReference type="RefSeq" id="WP_150901487.1">
    <property type="nucleotide sequence ID" value="NZ_WAAU01000067.1"/>
</dbReference>
<dbReference type="InterPro" id="IPR025667">
    <property type="entry name" value="SprB_repeat"/>
</dbReference>
<feature type="non-terminal residue" evidence="1">
    <location>
        <position position="147"/>
    </location>
</feature>
<dbReference type="EMBL" id="WAAU01000067">
    <property type="protein sequence ID" value="KAB1152401.1"/>
    <property type="molecule type" value="Genomic_DNA"/>
</dbReference>
<dbReference type="AlphaFoldDB" id="A0A7J5A5D0"/>
<dbReference type="Pfam" id="PF13573">
    <property type="entry name" value="SprB"/>
    <property type="match status" value="1"/>
</dbReference>
<protein>
    <submittedName>
        <fullName evidence="1">Uncharacterized protein</fullName>
    </submittedName>
</protein>
<organism evidence="1 2">
    <name type="scientific">Tenacibaculum aiptasiae</name>
    <dbReference type="NCBI Taxonomy" id="426481"/>
    <lineage>
        <taxon>Bacteria</taxon>
        <taxon>Pseudomonadati</taxon>
        <taxon>Bacteroidota</taxon>
        <taxon>Flavobacteriia</taxon>
        <taxon>Flavobacteriales</taxon>
        <taxon>Flavobacteriaceae</taxon>
        <taxon>Tenacibaculum</taxon>
    </lineage>
</organism>
<keyword evidence="2" id="KW-1185">Reference proteome</keyword>
<dbReference type="Proteomes" id="UP000467305">
    <property type="component" value="Unassembled WGS sequence"/>
</dbReference>
<gene>
    <name evidence="1" type="ORF">F7018_17995</name>
</gene>
<evidence type="ECO:0000313" key="2">
    <source>
        <dbReference type="Proteomes" id="UP000467305"/>
    </source>
</evidence>